<proteinExistence type="predicted"/>
<comment type="caution">
    <text evidence="1">The sequence shown here is derived from an EMBL/GenBank/DDBJ whole genome shotgun (WGS) entry which is preliminary data.</text>
</comment>
<dbReference type="AlphaFoldDB" id="A0A8J7H2V5"/>
<reference evidence="1" key="1">
    <citation type="submission" date="2020-11" db="EMBL/GenBank/DDBJ databases">
        <title>Sequencing the genomes of 1000 actinobacteria strains.</title>
        <authorList>
            <person name="Klenk H.-P."/>
        </authorList>
    </citation>
    <scope>NUCLEOTIDE SEQUENCE</scope>
    <source>
        <strain evidence="1">DSM 45356</strain>
    </source>
</reference>
<sequence length="85" mass="8958">MTKPRHLRCEGAELVPAADVDCGVRATTTIAGHCPNGHYPIFDLCDAHAVVLSKGQVTCEMCSHQNDIGVPVTLDRASAPSENAS</sequence>
<dbReference type="RefSeq" id="WP_197007055.1">
    <property type="nucleotide sequence ID" value="NZ_BONS01000005.1"/>
</dbReference>
<keyword evidence="2" id="KW-1185">Reference proteome</keyword>
<gene>
    <name evidence="1" type="ORF">IW245_006712</name>
</gene>
<dbReference type="EMBL" id="JADOUF010000001">
    <property type="protein sequence ID" value="MBG6140518.1"/>
    <property type="molecule type" value="Genomic_DNA"/>
</dbReference>
<accession>A0A8J7H2V5</accession>
<evidence type="ECO:0000313" key="1">
    <source>
        <dbReference type="EMBL" id="MBG6140518.1"/>
    </source>
</evidence>
<protein>
    <submittedName>
        <fullName evidence="1">Uncharacterized protein</fullName>
    </submittedName>
</protein>
<name>A0A8J7H2V5_9ACTN</name>
<dbReference type="Proteomes" id="UP000622552">
    <property type="component" value="Unassembled WGS sequence"/>
</dbReference>
<evidence type="ECO:0000313" key="2">
    <source>
        <dbReference type="Proteomes" id="UP000622552"/>
    </source>
</evidence>
<organism evidence="1 2">
    <name type="scientific">Longispora fulva</name>
    <dbReference type="NCBI Taxonomy" id="619741"/>
    <lineage>
        <taxon>Bacteria</taxon>
        <taxon>Bacillati</taxon>
        <taxon>Actinomycetota</taxon>
        <taxon>Actinomycetes</taxon>
        <taxon>Micromonosporales</taxon>
        <taxon>Micromonosporaceae</taxon>
        <taxon>Longispora</taxon>
    </lineage>
</organism>